<comment type="caution">
    <text evidence="1">The sequence shown here is derived from an EMBL/GenBank/DDBJ whole genome shotgun (WGS) entry which is preliminary data.</text>
</comment>
<dbReference type="EMBL" id="JPGK01000005">
    <property type="protein sequence ID" value="KGA93821.1"/>
    <property type="molecule type" value="Genomic_DNA"/>
</dbReference>
<evidence type="ECO:0000313" key="2">
    <source>
        <dbReference type="Proteomes" id="UP000029452"/>
    </source>
</evidence>
<sequence>MLSDEFIEELIHVIRSVSEEWAAAKARKTWLEEQKKVVLARQMIFAAQNGSRSSASQERDAYASPEYSDLLVSIRHACNEEARLGRSIKEAEMRFEAWRTQSANEREERSRYKA</sequence>
<organism evidence="1 2">
    <name type="scientific">Leptospirillum ferriphilum</name>
    <dbReference type="NCBI Taxonomy" id="178606"/>
    <lineage>
        <taxon>Bacteria</taxon>
        <taxon>Pseudomonadati</taxon>
        <taxon>Nitrospirota</taxon>
        <taxon>Nitrospiria</taxon>
        <taxon>Nitrospirales</taxon>
        <taxon>Nitrospiraceae</taxon>
        <taxon>Leptospirillum</taxon>
    </lineage>
</organism>
<accession>A0A094YKR3</accession>
<reference evidence="1 2" key="1">
    <citation type="submission" date="2014-06" db="EMBL/GenBank/DDBJ databases">
        <title>Draft genome sequence of iron oxidizing acidophile Leptospirillum ferriphilum DSM14647.</title>
        <authorList>
            <person name="Cardenas J.P."/>
            <person name="Lazcano M."/>
            <person name="Ossandon F.J."/>
            <person name="Corbett M."/>
            <person name="Holmes D.S."/>
            <person name="Watkin E."/>
        </authorList>
    </citation>
    <scope>NUCLEOTIDE SEQUENCE [LARGE SCALE GENOMIC DNA]</scope>
    <source>
        <strain evidence="1 2">DSM 14647</strain>
    </source>
</reference>
<dbReference type="Proteomes" id="UP000029452">
    <property type="component" value="Unassembled WGS sequence"/>
</dbReference>
<dbReference type="RefSeq" id="WP_036082483.1">
    <property type="nucleotide sequence ID" value="NZ_JPGK01000005.1"/>
</dbReference>
<evidence type="ECO:0000313" key="1">
    <source>
        <dbReference type="EMBL" id="KGA93821.1"/>
    </source>
</evidence>
<dbReference type="AlphaFoldDB" id="A0A094YKR3"/>
<gene>
    <name evidence="1" type="ORF">LptCag_1531</name>
</gene>
<protein>
    <submittedName>
        <fullName evidence="1">Uncharacterized protein</fullName>
    </submittedName>
</protein>
<proteinExistence type="predicted"/>
<dbReference type="OrthoDB" id="8818943at2"/>
<name>A0A094YKR3_9BACT</name>
<dbReference type="PATRIC" id="fig|178606.4.peg.1536"/>